<evidence type="ECO:0000256" key="2">
    <source>
        <dbReference type="SAM" id="SignalP"/>
    </source>
</evidence>
<evidence type="ECO:0000256" key="1">
    <source>
        <dbReference type="ARBA" id="ARBA00022729"/>
    </source>
</evidence>
<feature type="domain" description="Solute-binding protein family 3/N-terminal" evidence="3">
    <location>
        <begin position="33"/>
        <end position="254"/>
    </location>
</feature>
<evidence type="ECO:0000313" key="5">
    <source>
        <dbReference type="Proteomes" id="UP001317742"/>
    </source>
</evidence>
<dbReference type="Proteomes" id="UP001317742">
    <property type="component" value="Chromosome"/>
</dbReference>
<evidence type="ECO:0000313" key="4">
    <source>
        <dbReference type="EMBL" id="BDQ38476.1"/>
    </source>
</evidence>
<dbReference type="EMBL" id="AP026709">
    <property type="protein sequence ID" value="BDQ38476.1"/>
    <property type="molecule type" value="Genomic_DNA"/>
</dbReference>
<keyword evidence="5" id="KW-1185">Reference proteome</keyword>
<organism evidence="4 5">
    <name type="scientific">Pseudodesulfovibrio nedwellii</name>
    <dbReference type="NCBI Taxonomy" id="2973072"/>
    <lineage>
        <taxon>Bacteria</taxon>
        <taxon>Pseudomonadati</taxon>
        <taxon>Thermodesulfobacteriota</taxon>
        <taxon>Desulfovibrionia</taxon>
        <taxon>Desulfovibrionales</taxon>
        <taxon>Desulfovibrionaceae</taxon>
    </lineage>
</organism>
<dbReference type="PANTHER" id="PTHR35936:SF25">
    <property type="entry name" value="ABC TRANSPORTER SUBSTRATE-BINDING PROTEIN"/>
    <property type="match status" value="1"/>
</dbReference>
<sequence length="255" mass="28903">MRKIKNKPTASLGLALLTALLLFTNAEAQQPFKLVCDIWPPYQIETATGISGFSVEMVQAIYTQMGVPTDNIRAFPWRRAMEMIKHGDAEGLFSANLTSDRQTFAYYPSEVLFESSWVIWTRRGEEIHSLESLKGKTIGVVSGYSYTKEFWDFIKTNCIVENVNSDKANFKKLSAGRIDATVAEYSNGLHLAATLKYKNITPDQTITVKRDGLYIIFSRKNTTKEFVKNFSKTLIAFKKSKAHSKLQKKYFPQAP</sequence>
<name>A0ABM8B4C3_9BACT</name>
<accession>A0ABM8B4C3</accession>
<dbReference type="RefSeq" id="WP_281760973.1">
    <property type="nucleotide sequence ID" value="NZ_AP026709.1"/>
</dbReference>
<dbReference type="SMART" id="SM00062">
    <property type="entry name" value="PBPb"/>
    <property type="match status" value="1"/>
</dbReference>
<feature type="signal peptide" evidence="2">
    <location>
        <begin position="1"/>
        <end position="28"/>
    </location>
</feature>
<dbReference type="SUPFAM" id="SSF53850">
    <property type="entry name" value="Periplasmic binding protein-like II"/>
    <property type="match status" value="1"/>
</dbReference>
<dbReference type="Pfam" id="PF00497">
    <property type="entry name" value="SBP_bac_3"/>
    <property type="match status" value="1"/>
</dbReference>
<protein>
    <submittedName>
        <fullName evidence="4">ABC transporter substrate-binding protein</fullName>
    </submittedName>
</protein>
<reference evidence="4 5" key="1">
    <citation type="submission" date="2022-08" db="EMBL/GenBank/DDBJ databases">
        <title>Genome Sequence of the sulphate-reducing bacterium, Pseudodesulfovibrio sp. SYK.</title>
        <authorList>
            <person name="Kondo R."/>
            <person name="Kataoka T."/>
        </authorList>
    </citation>
    <scope>NUCLEOTIDE SEQUENCE [LARGE SCALE GENOMIC DNA]</scope>
    <source>
        <strain evidence="4 5">SYK</strain>
    </source>
</reference>
<proteinExistence type="predicted"/>
<feature type="chain" id="PRO_5047359203" evidence="2">
    <location>
        <begin position="29"/>
        <end position="255"/>
    </location>
</feature>
<keyword evidence="1 2" id="KW-0732">Signal</keyword>
<evidence type="ECO:0000259" key="3">
    <source>
        <dbReference type="SMART" id="SM00062"/>
    </source>
</evidence>
<dbReference type="InterPro" id="IPR001638">
    <property type="entry name" value="Solute-binding_3/MltF_N"/>
</dbReference>
<dbReference type="Gene3D" id="3.40.190.10">
    <property type="entry name" value="Periplasmic binding protein-like II"/>
    <property type="match status" value="2"/>
</dbReference>
<gene>
    <name evidence="4" type="ORF">SYK_28360</name>
</gene>
<dbReference type="PANTHER" id="PTHR35936">
    <property type="entry name" value="MEMBRANE-BOUND LYTIC MUREIN TRANSGLYCOSYLASE F"/>
    <property type="match status" value="1"/>
</dbReference>